<sequence length="128" mass="14890">MGDAPQLIPVRERIHVGRLSGGRPGTWPEHLGGDKAYSSRRNRRYLRRRQINHTIPEPKSQRANRQRRGSKGRRPTGFDRTAYNRRNAVERTVNALKNFRVVATRFDKRVYVFQGTVTVAAIRLWLRG</sequence>
<gene>
    <name evidence="3" type="ORF">GCM10010276_22050</name>
</gene>
<protein>
    <recommendedName>
        <fullName evidence="2">Transposase IS4-like domain-containing protein</fullName>
    </recommendedName>
</protein>
<organism evidence="3 4">
    <name type="scientific">Streptomyces longisporus</name>
    <dbReference type="NCBI Taxonomy" id="1948"/>
    <lineage>
        <taxon>Bacteria</taxon>
        <taxon>Bacillati</taxon>
        <taxon>Actinomycetota</taxon>
        <taxon>Actinomycetes</taxon>
        <taxon>Kitasatosporales</taxon>
        <taxon>Streptomycetaceae</taxon>
        <taxon>Streptomyces</taxon>
    </lineage>
</organism>
<feature type="compositionally biased region" description="Basic residues" evidence="1">
    <location>
        <begin position="38"/>
        <end position="51"/>
    </location>
</feature>
<evidence type="ECO:0000256" key="1">
    <source>
        <dbReference type="SAM" id="MobiDB-lite"/>
    </source>
</evidence>
<feature type="region of interest" description="Disordered" evidence="1">
    <location>
        <begin position="19"/>
        <end position="85"/>
    </location>
</feature>
<dbReference type="Pfam" id="PF01609">
    <property type="entry name" value="DDE_Tnp_1"/>
    <property type="match status" value="1"/>
</dbReference>
<dbReference type="EMBL" id="BAAASG010000006">
    <property type="protein sequence ID" value="GAA2483995.1"/>
    <property type="molecule type" value="Genomic_DNA"/>
</dbReference>
<keyword evidence="4" id="KW-1185">Reference proteome</keyword>
<evidence type="ECO:0000313" key="4">
    <source>
        <dbReference type="Proteomes" id="UP001501777"/>
    </source>
</evidence>
<accession>A0ABP5YN72</accession>
<dbReference type="PANTHER" id="PTHR30007">
    <property type="entry name" value="PHP DOMAIN PROTEIN"/>
    <property type="match status" value="1"/>
</dbReference>
<feature type="domain" description="Transposase IS4-like" evidence="2">
    <location>
        <begin position="23"/>
        <end position="122"/>
    </location>
</feature>
<dbReference type="InterPro" id="IPR002559">
    <property type="entry name" value="Transposase_11"/>
</dbReference>
<feature type="compositionally biased region" description="Basic residues" evidence="1">
    <location>
        <begin position="62"/>
        <end position="74"/>
    </location>
</feature>
<reference evidence="4" key="1">
    <citation type="journal article" date="2019" name="Int. J. Syst. Evol. Microbiol.">
        <title>The Global Catalogue of Microorganisms (GCM) 10K type strain sequencing project: providing services to taxonomists for standard genome sequencing and annotation.</title>
        <authorList>
            <consortium name="The Broad Institute Genomics Platform"/>
            <consortium name="The Broad Institute Genome Sequencing Center for Infectious Disease"/>
            <person name="Wu L."/>
            <person name="Ma J."/>
        </authorList>
    </citation>
    <scope>NUCLEOTIDE SEQUENCE [LARGE SCALE GENOMIC DNA]</scope>
    <source>
        <strain evidence="4">JCM 4395</strain>
    </source>
</reference>
<dbReference type="PANTHER" id="PTHR30007:SF1">
    <property type="entry name" value="BLR1914 PROTEIN"/>
    <property type="match status" value="1"/>
</dbReference>
<proteinExistence type="predicted"/>
<evidence type="ECO:0000259" key="2">
    <source>
        <dbReference type="Pfam" id="PF01609"/>
    </source>
</evidence>
<name>A0ABP5YN72_STRLO</name>
<dbReference type="Proteomes" id="UP001501777">
    <property type="component" value="Unassembled WGS sequence"/>
</dbReference>
<evidence type="ECO:0000313" key="3">
    <source>
        <dbReference type="EMBL" id="GAA2483995.1"/>
    </source>
</evidence>
<comment type="caution">
    <text evidence="3">The sequence shown here is derived from an EMBL/GenBank/DDBJ whole genome shotgun (WGS) entry which is preliminary data.</text>
</comment>